<dbReference type="AlphaFoldDB" id="A0A1S8WNU0"/>
<evidence type="ECO:0000256" key="1">
    <source>
        <dbReference type="SAM" id="MobiDB-lite"/>
    </source>
</evidence>
<reference evidence="2 3" key="1">
    <citation type="submission" date="2015-03" db="EMBL/GenBank/DDBJ databases">
        <title>Draft genome of the nematode, Opisthorchis viverrini.</title>
        <authorList>
            <person name="Mitreva M."/>
        </authorList>
    </citation>
    <scope>NUCLEOTIDE SEQUENCE [LARGE SCALE GENOMIC DNA]</scope>
    <source>
        <strain evidence="2">Khon Kaen</strain>
    </source>
</reference>
<dbReference type="Proteomes" id="UP000243686">
    <property type="component" value="Unassembled WGS sequence"/>
</dbReference>
<gene>
    <name evidence="2" type="ORF">X801_08049</name>
</gene>
<dbReference type="EMBL" id="KV898603">
    <property type="protein sequence ID" value="OON16142.1"/>
    <property type="molecule type" value="Genomic_DNA"/>
</dbReference>
<keyword evidence="3" id="KW-1185">Reference proteome</keyword>
<evidence type="ECO:0000313" key="2">
    <source>
        <dbReference type="EMBL" id="OON16142.1"/>
    </source>
</evidence>
<feature type="non-terminal residue" evidence="2">
    <location>
        <position position="81"/>
    </location>
</feature>
<accession>A0A1S8WNU0</accession>
<protein>
    <submittedName>
        <fullName evidence="2">Uncharacterized protein</fullName>
    </submittedName>
</protein>
<evidence type="ECO:0000313" key="3">
    <source>
        <dbReference type="Proteomes" id="UP000243686"/>
    </source>
</evidence>
<name>A0A1S8WNU0_OPIVI</name>
<proteinExistence type="predicted"/>
<feature type="region of interest" description="Disordered" evidence="1">
    <location>
        <begin position="1"/>
        <end position="40"/>
    </location>
</feature>
<sequence>MEVIPSSCKRSRRSDSAKSGNRTPNKVEDHLRTQNTTAGTTHVQIQEIFPHTNLLRIRKSRIKHVDDVEMRKRTRPLQGRL</sequence>
<organism evidence="2 3">
    <name type="scientific">Opisthorchis viverrini</name>
    <name type="common">Southeast Asian liver fluke</name>
    <dbReference type="NCBI Taxonomy" id="6198"/>
    <lineage>
        <taxon>Eukaryota</taxon>
        <taxon>Metazoa</taxon>
        <taxon>Spiralia</taxon>
        <taxon>Lophotrochozoa</taxon>
        <taxon>Platyhelminthes</taxon>
        <taxon>Trematoda</taxon>
        <taxon>Digenea</taxon>
        <taxon>Opisthorchiida</taxon>
        <taxon>Opisthorchiata</taxon>
        <taxon>Opisthorchiidae</taxon>
        <taxon>Opisthorchis</taxon>
    </lineage>
</organism>